<dbReference type="InterPro" id="IPR008254">
    <property type="entry name" value="Flavodoxin/NO_synth"/>
</dbReference>
<dbReference type="GeneID" id="20673558"/>
<dbReference type="Proteomes" id="UP000030671">
    <property type="component" value="Unassembled WGS sequence"/>
</dbReference>
<evidence type="ECO:0000256" key="3">
    <source>
        <dbReference type="ARBA" id="ARBA00022490"/>
    </source>
</evidence>
<keyword evidence="5 9" id="KW-0288">FMN</keyword>
<dbReference type="InterPro" id="IPR003097">
    <property type="entry name" value="CysJ-like_FAD-binding"/>
</dbReference>
<proteinExistence type="inferred from homology"/>
<evidence type="ECO:0000313" key="13">
    <source>
        <dbReference type="Proteomes" id="UP000030671"/>
    </source>
</evidence>
<feature type="domain" description="FAD-binding FR-type" evidence="11">
    <location>
        <begin position="213"/>
        <end position="449"/>
    </location>
</feature>
<dbReference type="InterPro" id="IPR001709">
    <property type="entry name" value="Flavoprot_Pyr_Nucl_cyt_Rdtase"/>
</dbReference>
<dbReference type="InterPro" id="IPR001094">
    <property type="entry name" value="Flavdoxin-like"/>
</dbReference>
<dbReference type="SUPFAM" id="SSF63380">
    <property type="entry name" value="Riboflavin synthase domain-like"/>
    <property type="match status" value="1"/>
</dbReference>
<keyword evidence="4 9" id="KW-0285">Flavoprotein</keyword>
<evidence type="ECO:0000256" key="8">
    <source>
        <dbReference type="ARBA" id="ARBA00023002"/>
    </source>
</evidence>
<dbReference type="Gene3D" id="3.40.50.80">
    <property type="entry name" value="Nucleotide-binding domain of ferredoxin-NADP reductase (FNR) module"/>
    <property type="match status" value="1"/>
</dbReference>
<evidence type="ECO:0000256" key="7">
    <source>
        <dbReference type="ARBA" id="ARBA00022857"/>
    </source>
</evidence>
<dbReference type="InterPro" id="IPR039261">
    <property type="entry name" value="FNR_nucleotide-bd"/>
</dbReference>
<evidence type="ECO:0000256" key="1">
    <source>
        <dbReference type="ARBA" id="ARBA00001917"/>
    </source>
</evidence>
<sequence>MTSLDSQEVAAPVQVPHGSRNITILYATETGNAQDAADRIAISCRRIRLVCRVMSMDAYPLTDLVLEHLVVFVVSTTGTGKEPRSMTPMWNMLLRSDLPSDLFEDLEYAVFGLGDTAYEKFCWPSKKVSRRLESLGATEICARGEGDDQHPLGIDGALEPWTRNLTEILSHLHPLPPGIDVYSADSLSPPRIALHETPEETISEDKDPLMTDREYHTATVTLNDRITASDWYQDVRHLEFHCDDDISYEPGDVAVIHPEASPVDVDAFLITVGWANVADDPVRIERVLEDQTFPDHLPSVSTLRIIFTRYLDINAVPKRSFFNLLRHFTSDEREKEKLDDFVSAEGADELYEYCQRVRRTIREVLEEFRHVKIPKDYIFDLFPSLRPRQFSIASSIIHHPHEIHLCVAIVQYRTKLKIPRRGVCTAFLASLRPGDTLRIGLQKGLLSLPSGTDTPVICVGPGTGVAPMRALLEKRIHIGATSNTLYFGCRSAAKDQHYHGEWKSYAESGELTYRAACSRDVPGVKRTYVQDLISEDSQRVWELVGSQGAWIYISGSANKMPAGVRGAIVEAARIHGGMDDEAAKVFVSRMEREGRLMEECWS</sequence>
<dbReference type="Gene3D" id="1.20.990.10">
    <property type="entry name" value="NADPH-cytochrome p450 Reductase, Chain A, domain 3"/>
    <property type="match status" value="1"/>
</dbReference>
<keyword evidence="7 9" id="KW-0521">NADP</keyword>
<dbReference type="KEGG" id="hir:HETIRDRAFT_419295"/>
<dbReference type="PANTHER" id="PTHR19384">
    <property type="entry name" value="NITRIC OXIDE SYNTHASE-RELATED"/>
    <property type="match status" value="1"/>
</dbReference>
<dbReference type="RefSeq" id="XP_009548176.1">
    <property type="nucleotide sequence ID" value="XM_009549881.1"/>
</dbReference>
<evidence type="ECO:0000256" key="5">
    <source>
        <dbReference type="ARBA" id="ARBA00022643"/>
    </source>
</evidence>
<dbReference type="InterPro" id="IPR029039">
    <property type="entry name" value="Flavoprotein-like_sf"/>
</dbReference>
<dbReference type="FunCoup" id="W4K1B8">
    <property type="interactions" value="456"/>
</dbReference>
<feature type="binding site" evidence="9">
    <location>
        <begin position="388"/>
        <end position="391"/>
    </location>
    <ligand>
        <name>FAD</name>
        <dbReference type="ChEBI" id="CHEBI:57692"/>
    </ligand>
</feature>
<comment type="subcellular location">
    <subcellularLocation>
        <location evidence="9">Cytoplasm</location>
    </subcellularLocation>
    <subcellularLocation>
        <location evidence="9">Mitochondrion</location>
    </subcellularLocation>
    <text evidence="9">Relocalizes to mitochondria after H(2)O(2) exposure.</text>
</comment>
<name>W4K1B8_HETIT</name>
<keyword evidence="8 9" id="KW-0560">Oxidoreductase</keyword>
<feature type="binding site" evidence="9">
    <location>
        <begin position="28"/>
        <end position="33"/>
    </location>
    <ligand>
        <name>FMN</name>
        <dbReference type="ChEBI" id="CHEBI:58210"/>
    </ligand>
</feature>
<comment type="caution">
    <text evidence="9">Lacks conserved residue(s) required for the propagation of feature annotation.</text>
</comment>
<dbReference type="Gene3D" id="3.40.50.360">
    <property type="match status" value="1"/>
</dbReference>
<organism evidence="12 13">
    <name type="scientific">Heterobasidion irregulare (strain TC 32-1)</name>
    <dbReference type="NCBI Taxonomy" id="747525"/>
    <lineage>
        <taxon>Eukaryota</taxon>
        <taxon>Fungi</taxon>
        <taxon>Dikarya</taxon>
        <taxon>Basidiomycota</taxon>
        <taxon>Agaricomycotina</taxon>
        <taxon>Agaricomycetes</taxon>
        <taxon>Russulales</taxon>
        <taxon>Bondarzewiaceae</taxon>
        <taxon>Heterobasidion</taxon>
        <taxon>Heterobasidion annosum species complex</taxon>
    </lineage>
</organism>
<comment type="catalytic activity">
    <reaction evidence="9">
        <text>2 oxidized [2Fe-2S]-[protein] + NADPH = 2 reduced [2Fe-2S]-[protein] + NADP(+) + H(+)</text>
        <dbReference type="Rhea" id="RHEA:67716"/>
        <dbReference type="Rhea" id="RHEA-COMP:17327"/>
        <dbReference type="Rhea" id="RHEA-COMP:17328"/>
        <dbReference type="ChEBI" id="CHEBI:15378"/>
        <dbReference type="ChEBI" id="CHEBI:33737"/>
        <dbReference type="ChEBI" id="CHEBI:33738"/>
        <dbReference type="ChEBI" id="CHEBI:57783"/>
        <dbReference type="ChEBI" id="CHEBI:58349"/>
    </reaction>
</comment>
<dbReference type="SUPFAM" id="SSF52218">
    <property type="entry name" value="Flavoproteins"/>
    <property type="match status" value="1"/>
</dbReference>
<dbReference type="PANTHER" id="PTHR19384:SF10">
    <property type="entry name" value="NADPH-DEPENDENT DIFLAVIN OXIDOREDUCTASE 1"/>
    <property type="match status" value="1"/>
</dbReference>
<dbReference type="Gene3D" id="2.40.30.10">
    <property type="entry name" value="Translation factors"/>
    <property type="match status" value="1"/>
</dbReference>
<feature type="binding site" evidence="9">
    <location>
        <begin position="422"/>
        <end position="425"/>
    </location>
    <ligand>
        <name>FAD</name>
        <dbReference type="ChEBI" id="CHEBI:57692"/>
    </ligand>
</feature>
<dbReference type="GO" id="GO:0016651">
    <property type="term" value="F:oxidoreductase activity, acting on NAD(P)H"/>
    <property type="evidence" value="ECO:0007669"/>
    <property type="project" value="UniProtKB-UniRule"/>
</dbReference>
<comment type="similarity">
    <text evidence="9">Belongs to the NADPH-dependent diflavin oxidoreductase NDOR1 family.</text>
</comment>
<feature type="binding site" evidence="9">
    <location>
        <position position="358"/>
    </location>
    <ligand>
        <name>FAD</name>
        <dbReference type="ChEBI" id="CHEBI:57692"/>
    </ligand>
</feature>
<dbReference type="PROSITE" id="PS50902">
    <property type="entry name" value="FLAVODOXIN_LIKE"/>
    <property type="match status" value="1"/>
</dbReference>
<comment type="function">
    <text evidence="9">NADPH-dependent reductase which is a central component of the cytosolic iron-sulfur (Fe-S) protein assembly (CIA) machinery. Transfers electrons from NADPH via its FAD and FMN prosthetic groups to the [2Fe-2S] cluster of DRE2, another key component of the CIA machinery. In turn, this reduced cluster provides electrons for assembly of cytosolic iron-sulfur cluster proteins. Positively controls H(2)O(2)-induced cell death.</text>
</comment>
<feature type="binding site" evidence="9">
    <location>
        <begin position="518"/>
        <end position="519"/>
    </location>
    <ligand>
        <name>NADP(+)</name>
        <dbReference type="ChEBI" id="CHEBI:58349"/>
    </ligand>
</feature>
<accession>W4K1B8</accession>
<dbReference type="InterPro" id="IPR017938">
    <property type="entry name" value="Riboflavin_synthase-like_b-brl"/>
</dbReference>
<dbReference type="GO" id="GO:0005829">
    <property type="term" value="C:cytosol"/>
    <property type="evidence" value="ECO:0007669"/>
    <property type="project" value="TreeGrafter"/>
</dbReference>
<comment type="similarity">
    <text evidence="9">In the N-terminal section; belongs to the flavodoxin family.</text>
</comment>
<feature type="binding site" evidence="9">
    <location>
        <position position="148"/>
    </location>
    <ligand>
        <name>FMN</name>
        <dbReference type="ChEBI" id="CHEBI:58210"/>
    </ligand>
</feature>
<evidence type="ECO:0000256" key="6">
    <source>
        <dbReference type="ARBA" id="ARBA00022827"/>
    </source>
</evidence>
<reference evidence="12 13" key="1">
    <citation type="journal article" date="2012" name="New Phytol.">
        <title>Insight into trade-off between wood decay and parasitism from the genome of a fungal forest pathogen.</title>
        <authorList>
            <person name="Olson A."/>
            <person name="Aerts A."/>
            <person name="Asiegbu F."/>
            <person name="Belbahri L."/>
            <person name="Bouzid O."/>
            <person name="Broberg A."/>
            <person name="Canback B."/>
            <person name="Coutinho P.M."/>
            <person name="Cullen D."/>
            <person name="Dalman K."/>
            <person name="Deflorio G."/>
            <person name="van Diepen L.T."/>
            <person name="Dunand C."/>
            <person name="Duplessis S."/>
            <person name="Durling M."/>
            <person name="Gonthier P."/>
            <person name="Grimwood J."/>
            <person name="Fossdal C.G."/>
            <person name="Hansson D."/>
            <person name="Henrissat B."/>
            <person name="Hietala A."/>
            <person name="Himmelstrand K."/>
            <person name="Hoffmeister D."/>
            <person name="Hogberg N."/>
            <person name="James T.Y."/>
            <person name="Karlsson M."/>
            <person name="Kohler A."/>
            <person name="Kues U."/>
            <person name="Lee Y.H."/>
            <person name="Lin Y.C."/>
            <person name="Lind M."/>
            <person name="Lindquist E."/>
            <person name="Lombard V."/>
            <person name="Lucas S."/>
            <person name="Lunden K."/>
            <person name="Morin E."/>
            <person name="Murat C."/>
            <person name="Park J."/>
            <person name="Raffaello T."/>
            <person name="Rouze P."/>
            <person name="Salamov A."/>
            <person name="Schmutz J."/>
            <person name="Solheim H."/>
            <person name="Stahlberg J."/>
            <person name="Velez H."/>
            <person name="de Vries R.P."/>
            <person name="Wiebenga A."/>
            <person name="Woodward S."/>
            <person name="Yakovlev I."/>
            <person name="Garbelotto M."/>
            <person name="Martin F."/>
            <person name="Grigoriev I.V."/>
            <person name="Stenlid J."/>
        </authorList>
    </citation>
    <scope>NUCLEOTIDE SEQUENCE [LARGE SCALE GENOMIC DNA]</scope>
    <source>
        <strain evidence="12 13">TC 32-1</strain>
    </source>
</reference>
<dbReference type="Pfam" id="PF00175">
    <property type="entry name" value="NAD_binding_1"/>
    <property type="match status" value="1"/>
</dbReference>
<evidence type="ECO:0000313" key="12">
    <source>
        <dbReference type="EMBL" id="ETW79607.1"/>
    </source>
</evidence>
<dbReference type="GO" id="GO:0050660">
    <property type="term" value="F:flavin adenine dinucleotide binding"/>
    <property type="evidence" value="ECO:0007669"/>
    <property type="project" value="UniProtKB-UniRule"/>
</dbReference>
<feature type="binding site" evidence="9">
    <location>
        <begin position="75"/>
        <end position="78"/>
    </location>
    <ligand>
        <name>FMN</name>
        <dbReference type="ChEBI" id="CHEBI:58210"/>
    </ligand>
</feature>
<evidence type="ECO:0000259" key="10">
    <source>
        <dbReference type="PROSITE" id="PS50902"/>
    </source>
</evidence>
<dbReference type="EMBL" id="KI925460">
    <property type="protein sequence ID" value="ETW79607.1"/>
    <property type="molecule type" value="Genomic_DNA"/>
</dbReference>
<dbReference type="AlphaFoldDB" id="W4K1B8"/>
<comment type="cofactor">
    <cofactor evidence="2 9">
        <name>FAD</name>
        <dbReference type="ChEBI" id="CHEBI:57692"/>
    </cofactor>
</comment>
<dbReference type="InParanoid" id="W4K1B8"/>
<comment type="subunit">
    <text evidence="9">Interacts with DRE2; as part of the cytosolic iron-sulfur (Fe-S) protein assembly (CIA) machinery.</text>
</comment>
<feature type="binding site" evidence="9">
    <location>
        <position position="601"/>
    </location>
    <ligand>
        <name>FAD</name>
        <dbReference type="ChEBI" id="CHEBI:57692"/>
    </ligand>
</feature>
<comment type="cofactor">
    <cofactor evidence="1 9">
        <name>FMN</name>
        <dbReference type="ChEBI" id="CHEBI:58210"/>
    </cofactor>
</comment>
<dbReference type="PRINTS" id="PR00371">
    <property type="entry name" value="FPNCR"/>
</dbReference>
<protein>
    <recommendedName>
        <fullName evidence="9">NADPH-dependent diflavin oxidoreductase 1</fullName>
        <ecNumber evidence="9">1.18.1.-</ecNumber>
    </recommendedName>
    <alternativeName>
        <fullName evidence="9">NADPH-dependent FMN and FAD-containing oxidoreductase</fullName>
    </alternativeName>
</protein>
<dbReference type="GO" id="GO:0050661">
    <property type="term" value="F:NADP binding"/>
    <property type="evidence" value="ECO:0007669"/>
    <property type="project" value="UniProtKB-UniRule"/>
</dbReference>
<dbReference type="GO" id="GO:0010181">
    <property type="term" value="F:FMN binding"/>
    <property type="evidence" value="ECO:0007669"/>
    <property type="project" value="UniProtKB-UniRule"/>
</dbReference>
<feature type="domain" description="Flavodoxin-like" evidence="10">
    <location>
        <begin position="22"/>
        <end position="166"/>
    </location>
</feature>
<dbReference type="EC" id="1.18.1.-" evidence="9"/>
<dbReference type="GO" id="GO:0016226">
    <property type="term" value="P:iron-sulfur cluster assembly"/>
    <property type="evidence" value="ECO:0007669"/>
    <property type="project" value="UniProtKB-UniRule"/>
</dbReference>
<dbReference type="GO" id="GO:0160246">
    <property type="term" value="F:NADPH-iron-sulfur [2Fe-2S] protein oxidoreductase activity"/>
    <property type="evidence" value="ECO:0007669"/>
    <property type="project" value="InterPro"/>
</dbReference>
<dbReference type="Pfam" id="PF00258">
    <property type="entry name" value="Flavodoxin_1"/>
    <property type="match status" value="1"/>
</dbReference>
<dbReference type="GO" id="GO:0005739">
    <property type="term" value="C:mitochondrion"/>
    <property type="evidence" value="ECO:0007669"/>
    <property type="project" value="UniProtKB-SubCell"/>
</dbReference>
<dbReference type="HAMAP" id="MF_03178">
    <property type="entry name" value="NDOR1"/>
    <property type="match status" value="1"/>
</dbReference>
<evidence type="ECO:0000256" key="9">
    <source>
        <dbReference type="HAMAP-Rule" id="MF_03178"/>
    </source>
</evidence>
<evidence type="ECO:0000256" key="2">
    <source>
        <dbReference type="ARBA" id="ARBA00001974"/>
    </source>
</evidence>
<dbReference type="InterPro" id="IPR017927">
    <property type="entry name" value="FAD-bd_FR_type"/>
</dbReference>
<comment type="similarity">
    <text evidence="9">In the C-terminal section; belongs to the flavoprotein pyridine nucleotide cytochrome reductase family.</text>
</comment>
<dbReference type="OrthoDB" id="1856718at2759"/>
<dbReference type="InterPro" id="IPR001433">
    <property type="entry name" value="OxRdtase_FAD/NAD-bd"/>
</dbReference>
<dbReference type="InterPro" id="IPR028879">
    <property type="entry name" value="NDOR1"/>
</dbReference>
<evidence type="ECO:0000259" key="11">
    <source>
        <dbReference type="PROSITE" id="PS51384"/>
    </source>
</evidence>
<dbReference type="HOGENOM" id="CLU_001570_17_6_1"/>
<keyword evidence="13" id="KW-1185">Reference proteome</keyword>
<keyword evidence="6 9" id="KW-0274">FAD</keyword>
<gene>
    <name evidence="9" type="primary">TAH18</name>
    <name evidence="12" type="ORF">HETIRDRAFT_419295</name>
</gene>
<feature type="binding site" evidence="9">
    <location>
        <begin position="526"/>
        <end position="530"/>
    </location>
    <ligand>
        <name>NADP(+)</name>
        <dbReference type="ChEBI" id="CHEBI:58349"/>
    </ligand>
</feature>
<evidence type="ECO:0000256" key="4">
    <source>
        <dbReference type="ARBA" id="ARBA00022630"/>
    </source>
</evidence>
<dbReference type="eggNOG" id="KOG1159">
    <property type="taxonomic scope" value="Eukaryota"/>
</dbReference>
<keyword evidence="9" id="KW-0496">Mitochondrion</keyword>
<keyword evidence="3 9" id="KW-0963">Cytoplasm</keyword>
<feature type="binding site" evidence="9">
    <location>
        <position position="463"/>
    </location>
    <ligand>
        <name>NADP(+)</name>
        <dbReference type="ChEBI" id="CHEBI:58349"/>
    </ligand>
</feature>
<dbReference type="Pfam" id="PF00667">
    <property type="entry name" value="FAD_binding_1"/>
    <property type="match status" value="1"/>
</dbReference>
<dbReference type="SUPFAM" id="SSF52343">
    <property type="entry name" value="Ferredoxin reductase-like, C-terminal NADP-linked domain"/>
    <property type="match status" value="1"/>
</dbReference>
<dbReference type="PROSITE" id="PS51384">
    <property type="entry name" value="FAD_FR"/>
    <property type="match status" value="1"/>
</dbReference>
<dbReference type="InterPro" id="IPR023173">
    <property type="entry name" value="NADPH_Cyt_P450_Rdtase_alpha"/>
</dbReference>
<dbReference type="STRING" id="747525.W4K1B8"/>
<dbReference type="PRINTS" id="PR00369">
    <property type="entry name" value="FLAVODOXIN"/>
</dbReference>